<gene>
    <name evidence="2" type="ORF">UFOPK2366_00441</name>
</gene>
<dbReference type="EMBL" id="CAEZXM010000059">
    <property type="protein sequence ID" value="CAB4685028.1"/>
    <property type="molecule type" value="Genomic_DNA"/>
</dbReference>
<evidence type="ECO:0000256" key="1">
    <source>
        <dbReference type="SAM" id="MobiDB-lite"/>
    </source>
</evidence>
<organism evidence="2">
    <name type="scientific">freshwater metagenome</name>
    <dbReference type="NCBI Taxonomy" id="449393"/>
    <lineage>
        <taxon>unclassified sequences</taxon>
        <taxon>metagenomes</taxon>
        <taxon>ecological metagenomes</taxon>
    </lineage>
</organism>
<feature type="region of interest" description="Disordered" evidence="1">
    <location>
        <begin position="1"/>
        <end position="22"/>
    </location>
</feature>
<name>A0A6J6NJE2_9ZZZZ</name>
<dbReference type="AlphaFoldDB" id="A0A6J6NJE2"/>
<evidence type="ECO:0000313" key="2">
    <source>
        <dbReference type="EMBL" id="CAB4685028.1"/>
    </source>
</evidence>
<proteinExistence type="predicted"/>
<reference evidence="2" key="1">
    <citation type="submission" date="2020-05" db="EMBL/GenBank/DDBJ databases">
        <authorList>
            <person name="Chiriac C."/>
            <person name="Salcher M."/>
            <person name="Ghai R."/>
            <person name="Kavagutti S V."/>
        </authorList>
    </citation>
    <scope>NUCLEOTIDE SEQUENCE</scope>
</reference>
<feature type="compositionally biased region" description="Polar residues" evidence="1">
    <location>
        <begin position="1"/>
        <end position="17"/>
    </location>
</feature>
<sequence length="103" mass="10414">MKMPTTATPSNTESAPPSTAAMVATPRATHAVAAMTRRLLLRGCSNADSVIAATGGMRAAAIAGTAAAKSVVKTPAINVTRTVPDVTMRPRDGTPRPSLLSAT</sequence>
<protein>
    <submittedName>
        <fullName evidence="2">Unannotated protein</fullName>
    </submittedName>
</protein>
<feature type="region of interest" description="Disordered" evidence="1">
    <location>
        <begin position="83"/>
        <end position="103"/>
    </location>
</feature>
<accession>A0A6J6NJE2</accession>